<comment type="caution">
    <text evidence="1">The sequence shown here is derived from an EMBL/GenBank/DDBJ whole genome shotgun (WGS) entry which is preliminary data.</text>
</comment>
<evidence type="ECO:0000313" key="2">
    <source>
        <dbReference type="Proteomes" id="UP000030481"/>
    </source>
</evidence>
<protein>
    <submittedName>
        <fullName evidence="1">Uncharacterized protein</fullName>
    </submittedName>
</protein>
<dbReference type="EMBL" id="JNAR01000009">
    <property type="protein sequence ID" value="KGG09381.1"/>
    <property type="molecule type" value="Genomic_DNA"/>
</dbReference>
<reference evidence="2" key="1">
    <citation type="journal article" date="2014" name="Sci. Data">
        <title>Genomes of diverse isolates of the marine cyanobacterium Prochlorococcus.</title>
        <authorList>
            <person name="Biller S."/>
            <person name="Berube P."/>
            <person name="Thompson J."/>
            <person name="Kelly L."/>
            <person name="Roggensack S."/>
            <person name="Awad L."/>
            <person name="Roache-Johnson K."/>
            <person name="Ding H."/>
            <person name="Giovannoni S.J."/>
            <person name="Moore L.R."/>
            <person name="Chisholm S.W."/>
        </authorList>
    </citation>
    <scope>NUCLEOTIDE SEQUENCE [LARGE SCALE GENOMIC DNA]</scope>
</reference>
<dbReference type="AlphaFoldDB" id="A0A0A2B687"/>
<name>A0A0A2B687_PROMR</name>
<gene>
    <name evidence="1" type="ORF">EV01_0703</name>
</gene>
<sequence>MSSIFTCFNVLKLNKLVENKNKIRNKNFLQLILFWFFTNHI</sequence>
<accession>A0A0A2B687</accession>
<proteinExistence type="predicted"/>
<organism evidence="1 2">
    <name type="scientific">Prochlorococcus marinus str. MIT 9401</name>
    <dbReference type="NCBI Taxonomy" id="167551"/>
    <lineage>
        <taxon>Bacteria</taxon>
        <taxon>Bacillati</taxon>
        <taxon>Cyanobacteriota</taxon>
        <taxon>Cyanophyceae</taxon>
        <taxon>Synechococcales</taxon>
        <taxon>Prochlorococcaceae</taxon>
        <taxon>Prochlorococcus</taxon>
    </lineage>
</organism>
<evidence type="ECO:0000313" key="1">
    <source>
        <dbReference type="EMBL" id="KGG09381.1"/>
    </source>
</evidence>
<dbReference type="Proteomes" id="UP000030481">
    <property type="component" value="Unassembled WGS sequence"/>
</dbReference>